<dbReference type="InterPro" id="IPR021735">
    <property type="entry name" value="DUF3306"/>
</dbReference>
<name>A0A285S9Y5_9HYPH</name>
<feature type="compositionally biased region" description="Acidic residues" evidence="1">
    <location>
        <begin position="171"/>
        <end position="182"/>
    </location>
</feature>
<evidence type="ECO:0008006" key="4">
    <source>
        <dbReference type="Google" id="ProtNLM"/>
    </source>
</evidence>
<feature type="region of interest" description="Disordered" evidence="1">
    <location>
        <begin position="166"/>
        <end position="250"/>
    </location>
</feature>
<dbReference type="EMBL" id="OBML01000004">
    <property type="protein sequence ID" value="SOC04201.1"/>
    <property type="molecule type" value="Genomic_DNA"/>
</dbReference>
<dbReference type="AlphaFoldDB" id="A0A285S9Y5"/>
<evidence type="ECO:0000313" key="2">
    <source>
        <dbReference type="EMBL" id="SOC04201.1"/>
    </source>
</evidence>
<dbReference type="Proteomes" id="UP000219331">
    <property type="component" value="Unassembled WGS sequence"/>
</dbReference>
<reference evidence="2 3" key="1">
    <citation type="submission" date="2017-08" db="EMBL/GenBank/DDBJ databases">
        <authorList>
            <person name="de Groot N.N."/>
        </authorList>
    </citation>
    <scope>NUCLEOTIDE SEQUENCE [LARGE SCALE GENOMIC DNA]</scope>
    <source>
        <strain evidence="2 3">USBA 352</strain>
    </source>
</reference>
<feature type="compositionally biased region" description="Basic and acidic residues" evidence="1">
    <location>
        <begin position="226"/>
        <end position="241"/>
    </location>
</feature>
<organism evidence="2 3">
    <name type="scientific">Stappia indica</name>
    <dbReference type="NCBI Taxonomy" id="538381"/>
    <lineage>
        <taxon>Bacteria</taxon>
        <taxon>Pseudomonadati</taxon>
        <taxon>Pseudomonadota</taxon>
        <taxon>Alphaproteobacteria</taxon>
        <taxon>Hyphomicrobiales</taxon>
        <taxon>Stappiaceae</taxon>
        <taxon>Stappia</taxon>
    </lineage>
</organism>
<feature type="compositionally biased region" description="Basic and acidic residues" evidence="1">
    <location>
        <begin position="24"/>
        <end position="36"/>
    </location>
</feature>
<evidence type="ECO:0000256" key="1">
    <source>
        <dbReference type="SAM" id="MobiDB-lite"/>
    </source>
</evidence>
<sequence length="250" mass="27589">MSTETDRGFLSRWSQRKQAARQQGDADREHAPRDDATAEPVDGEPGGAVGQEKPTREEIAEANQAAAEAVDLETLGFDSDFSLFLKDGVSTQLKNAALRKLWRSNPVLACVDGLNDYDDDYRTVETFADGIRSSWQVGKGYSWMSEVEEKLEAVADAVDLQPASDHVVEPAGEESEQDAPDSLEDKDYDLAETPGDEEPVLTADPAEAVQEEEVLSLAAPIVNDDDMVRPRRVPSVEEPVRPTRRRVRFT</sequence>
<evidence type="ECO:0000313" key="3">
    <source>
        <dbReference type="Proteomes" id="UP000219331"/>
    </source>
</evidence>
<protein>
    <recommendedName>
        <fullName evidence="4">DUF3306 domain-containing protein</fullName>
    </recommendedName>
</protein>
<accession>A0A285S9Y5</accession>
<dbReference type="RefSeq" id="WP_176522044.1">
    <property type="nucleotide sequence ID" value="NZ_OBML01000004.1"/>
</dbReference>
<proteinExistence type="predicted"/>
<keyword evidence="3" id="KW-1185">Reference proteome</keyword>
<gene>
    <name evidence="2" type="ORF">SAMN05421512_104341</name>
</gene>
<feature type="region of interest" description="Disordered" evidence="1">
    <location>
        <begin position="1"/>
        <end position="58"/>
    </location>
</feature>
<dbReference type="Pfam" id="PF11748">
    <property type="entry name" value="DUF3306"/>
    <property type="match status" value="1"/>
</dbReference>
<dbReference type="STRING" id="538381.GCA_001696535_00053"/>